<dbReference type="InterPro" id="IPR029058">
    <property type="entry name" value="AB_hydrolase_fold"/>
</dbReference>
<evidence type="ECO:0000313" key="3">
    <source>
        <dbReference type="Proteomes" id="UP000304148"/>
    </source>
</evidence>
<dbReference type="Gene3D" id="3.40.50.1820">
    <property type="entry name" value="alpha/beta hydrolase"/>
    <property type="match status" value="1"/>
</dbReference>
<dbReference type="EMBL" id="LS992241">
    <property type="protein sequence ID" value="SYX83303.1"/>
    <property type="molecule type" value="Genomic_DNA"/>
</dbReference>
<organism evidence="2 3">
    <name type="scientific">Paenibacillus alvei</name>
    <name type="common">Bacillus alvei</name>
    <dbReference type="NCBI Taxonomy" id="44250"/>
    <lineage>
        <taxon>Bacteria</taxon>
        <taxon>Bacillati</taxon>
        <taxon>Bacillota</taxon>
        <taxon>Bacilli</taxon>
        <taxon>Bacillales</taxon>
        <taxon>Paenibacillaceae</taxon>
        <taxon>Paenibacillus</taxon>
    </lineage>
</organism>
<evidence type="ECO:0000259" key="1">
    <source>
        <dbReference type="Pfam" id="PF00561"/>
    </source>
</evidence>
<feature type="domain" description="AB hydrolase-1" evidence="1">
    <location>
        <begin position="72"/>
        <end position="273"/>
    </location>
</feature>
<evidence type="ECO:0000313" key="2">
    <source>
        <dbReference type="EMBL" id="SYX83303.1"/>
    </source>
</evidence>
<dbReference type="GO" id="GO:0016787">
    <property type="term" value="F:hydrolase activity"/>
    <property type="evidence" value="ECO:0007669"/>
    <property type="project" value="UniProtKB-KW"/>
</dbReference>
<protein>
    <submittedName>
        <fullName evidence="2">Alpha/beta hydrolase fold protein</fullName>
    </submittedName>
</protein>
<dbReference type="PANTHER" id="PTHR43798">
    <property type="entry name" value="MONOACYLGLYCEROL LIPASE"/>
    <property type="match status" value="1"/>
</dbReference>
<accession>A0A383R942</accession>
<dbReference type="Proteomes" id="UP000304148">
    <property type="component" value="Chromosome"/>
</dbReference>
<gene>
    <name evidence="2" type="ORF">PBLR_11725</name>
</gene>
<dbReference type="SUPFAM" id="SSF53474">
    <property type="entry name" value="alpha/beta-Hydrolases"/>
    <property type="match status" value="1"/>
</dbReference>
<dbReference type="InterPro" id="IPR050266">
    <property type="entry name" value="AB_hydrolase_sf"/>
</dbReference>
<dbReference type="PRINTS" id="PR00111">
    <property type="entry name" value="ABHYDROLASE"/>
</dbReference>
<dbReference type="AlphaFoldDB" id="A0A383R942"/>
<dbReference type="RefSeq" id="WP_138185427.1">
    <property type="nucleotide sequence ID" value="NZ_LS992241.1"/>
</dbReference>
<keyword evidence="2" id="KW-0378">Hydrolase</keyword>
<reference evidence="3" key="1">
    <citation type="submission" date="2018-08" db="EMBL/GenBank/DDBJ databases">
        <authorList>
            <person name="Chevrot R."/>
        </authorList>
    </citation>
    <scope>NUCLEOTIDE SEQUENCE [LARGE SCALE GENOMIC DNA]</scope>
</reference>
<proteinExistence type="predicted"/>
<sequence length="298" mass="33288">MSSIVTIYKSEKGKSLITNHYENYLQTLQFPVESMYLNTSFGSTHLLAAGAADGKPLFLLQGGNCINPMTLSWFSPLTSQYRIYAPDTIGHPGFSAETRVSAKDNSFALWLEELMNGLDIKKCGFIGPSYGAGIILRLAAYMPHKIDCAVLVSPAGIRLGSKLKMIKEILLPLLLFHATSSDRYLDKLANAMSDNTMKAIDKKIIGDIFRYVKLEQNMPKLTEKEELQQFHAPTLLITGRKDIFFPDQQLNQAARAIIPNLVAIKSYDMGHFPSESDLVTINDEISMFLQTYYVTKVT</sequence>
<dbReference type="InterPro" id="IPR000073">
    <property type="entry name" value="AB_hydrolase_1"/>
</dbReference>
<name>A0A383R942_PAEAL</name>
<dbReference type="Pfam" id="PF00561">
    <property type="entry name" value="Abhydrolase_1"/>
    <property type="match status" value="1"/>
</dbReference>